<proteinExistence type="predicted"/>
<dbReference type="InterPro" id="IPR036515">
    <property type="entry name" value="Transposase_17_sf"/>
</dbReference>
<evidence type="ECO:0000313" key="1">
    <source>
        <dbReference type="EMBL" id="CAH0991177.1"/>
    </source>
</evidence>
<dbReference type="Gene3D" id="3.30.70.1290">
    <property type="entry name" value="Transposase IS200-like"/>
    <property type="match status" value="1"/>
</dbReference>
<keyword evidence="2" id="KW-1185">Reference proteome</keyword>
<evidence type="ECO:0008006" key="3">
    <source>
        <dbReference type="Google" id="ProtNLM"/>
    </source>
</evidence>
<reference evidence="1" key="1">
    <citation type="submission" date="2021-12" db="EMBL/GenBank/DDBJ databases">
        <authorList>
            <person name="Rodrigo-Torres L."/>
            <person name="Arahal R. D."/>
            <person name="Lucena T."/>
        </authorList>
    </citation>
    <scope>NUCLEOTIDE SEQUENCE</scope>
    <source>
        <strain evidence="1">CECT 8267</strain>
    </source>
</reference>
<dbReference type="Proteomes" id="UP000838100">
    <property type="component" value="Unassembled WGS sequence"/>
</dbReference>
<evidence type="ECO:0000313" key="2">
    <source>
        <dbReference type="Proteomes" id="UP000838100"/>
    </source>
</evidence>
<dbReference type="RefSeq" id="WP_237443834.1">
    <property type="nucleotide sequence ID" value="NZ_CAKLPX010000001.1"/>
</dbReference>
<dbReference type="SUPFAM" id="SSF143422">
    <property type="entry name" value="Transposase IS200-like"/>
    <property type="match status" value="1"/>
</dbReference>
<gene>
    <name evidence="1" type="ORF">SIN8267_01279</name>
</gene>
<accession>A0ABM9AEQ1</accession>
<comment type="caution">
    <text evidence="1">The sequence shown here is derived from an EMBL/GenBank/DDBJ whole genome shotgun (WGS) entry which is preliminary data.</text>
</comment>
<protein>
    <recommendedName>
        <fullName evidence="3">Transposase IS200-like domain-containing protein</fullName>
    </recommendedName>
</protein>
<sequence>MTKTRKILASLDATGYDQRHQWIEDKTITFSENIAIDVCAYAVMPNHCHVVLHINYLSLL</sequence>
<organism evidence="1 2">
    <name type="scientific">Sinobacterium norvegicum</name>
    <dbReference type="NCBI Taxonomy" id="1641715"/>
    <lineage>
        <taxon>Bacteria</taxon>
        <taxon>Pseudomonadati</taxon>
        <taxon>Pseudomonadota</taxon>
        <taxon>Gammaproteobacteria</taxon>
        <taxon>Cellvibrionales</taxon>
        <taxon>Spongiibacteraceae</taxon>
        <taxon>Sinobacterium</taxon>
    </lineage>
</organism>
<name>A0ABM9AEQ1_9GAMM</name>
<dbReference type="EMBL" id="CAKLPX010000001">
    <property type="protein sequence ID" value="CAH0991177.1"/>
    <property type="molecule type" value="Genomic_DNA"/>
</dbReference>